<keyword evidence="2" id="KW-1185">Reference proteome</keyword>
<comment type="caution">
    <text evidence="1">The sequence shown here is derived from an EMBL/GenBank/DDBJ whole genome shotgun (WGS) entry which is preliminary data.</text>
</comment>
<organism evidence="1 2">
    <name type="scientific">Paraburkholderia metrosideri</name>
    <dbReference type="NCBI Taxonomy" id="580937"/>
    <lineage>
        <taxon>Bacteria</taxon>
        <taxon>Pseudomonadati</taxon>
        <taxon>Pseudomonadota</taxon>
        <taxon>Betaproteobacteria</taxon>
        <taxon>Burkholderiales</taxon>
        <taxon>Burkholderiaceae</taxon>
        <taxon>Paraburkholderia</taxon>
    </lineage>
</organism>
<dbReference type="EMBL" id="JAQQCF010000005">
    <property type="protein sequence ID" value="MFM0636678.1"/>
    <property type="molecule type" value="Genomic_DNA"/>
</dbReference>
<reference evidence="1 2" key="1">
    <citation type="journal article" date="2024" name="Chem. Sci.">
        <title>Discovery of megapolipeptins by genome mining of a Burkholderiales bacteria collection.</title>
        <authorList>
            <person name="Paulo B.S."/>
            <person name="Recchia M.J.J."/>
            <person name="Lee S."/>
            <person name="Fergusson C.H."/>
            <person name="Romanowski S.B."/>
            <person name="Hernandez A."/>
            <person name="Krull N."/>
            <person name="Liu D.Y."/>
            <person name="Cavanagh H."/>
            <person name="Bos A."/>
            <person name="Gray C.A."/>
            <person name="Murphy B.T."/>
            <person name="Linington R.G."/>
            <person name="Eustaquio A.S."/>
        </authorList>
    </citation>
    <scope>NUCLEOTIDE SEQUENCE [LARGE SCALE GENOMIC DNA]</scope>
    <source>
        <strain evidence="1 2">RL17-338-BIC-A</strain>
    </source>
</reference>
<protein>
    <submittedName>
        <fullName evidence="1">Uncharacterized protein</fullName>
    </submittedName>
</protein>
<dbReference type="RefSeq" id="WP_408334795.1">
    <property type="nucleotide sequence ID" value="NZ_JAQQCF010000005.1"/>
</dbReference>
<proteinExistence type="predicted"/>
<dbReference type="Proteomes" id="UP001629432">
    <property type="component" value="Unassembled WGS sequence"/>
</dbReference>
<evidence type="ECO:0000313" key="1">
    <source>
        <dbReference type="EMBL" id="MFM0636678.1"/>
    </source>
</evidence>
<gene>
    <name evidence="1" type="ORF">PQQ63_08235</name>
</gene>
<name>A0ABW9DQ69_9BURK</name>
<evidence type="ECO:0000313" key="2">
    <source>
        <dbReference type="Proteomes" id="UP001629432"/>
    </source>
</evidence>
<accession>A0ABW9DQ69</accession>
<sequence>MSSVESSVETCGWLAAGTPYFHHQLNGQEDIVANGKQASARRMKMAERAQQLLELHFPGWPEAWLWHRKRNDGFITVPRTLPLVMQAIDVQSKGQPAGHTLFCLWARSPDHSVLSIENPSTFAAEAGFMGERAVDTWRRRMKRLRELNFIQTKPGASGEFHYILLLNPNAAMEWMRVHGLVQNDLYSRFLERLTDVGAFGEIEAVREIWAQQNAAQAAATLAAAAGKPLSVPEASSPDSVGHAAALGTNL</sequence>